<gene>
    <name evidence="2" type="ORF">PMPD1_1248</name>
</gene>
<dbReference type="KEGG" id="pmak:PMPD1_1248"/>
<dbReference type="Proteomes" id="UP000505325">
    <property type="component" value="Chromosome"/>
</dbReference>
<proteinExistence type="predicted"/>
<dbReference type="EMBL" id="CP054212">
    <property type="protein sequence ID" value="QKJ86213.1"/>
    <property type="molecule type" value="Genomic_DNA"/>
</dbReference>
<feature type="coiled-coil region" evidence="1">
    <location>
        <begin position="136"/>
        <end position="170"/>
    </location>
</feature>
<protein>
    <submittedName>
        <fullName evidence="2">Prephenate dehydrogenase</fullName>
    </submittedName>
</protein>
<dbReference type="Pfam" id="PF07445">
    <property type="entry name" value="PriC"/>
    <property type="match status" value="1"/>
</dbReference>
<reference evidence="2 3" key="1">
    <citation type="submission" date="2020-06" db="EMBL/GenBank/DDBJ databases">
        <title>Genome sequence of Paramixta manurensis strain PD-1.</title>
        <authorList>
            <person name="Lee C.W."/>
            <person name="Kim J."/>
        </authorList>
    </citation>
    <scope>NUCLEOTIDE SEQUENCE [LARGE SCALE GENOMIC DNA]</scope>
    <source>
        <strain evidence="2 3">PD-1</strain>
    </source>
</reference>
<evidence type="ECO:0000256" key="1">
    <source>
        <dbReference type="SAM" id="Coils"/>
    </source>
</evidence>
<feature type="coiled-coil region" evidence="1">
    <location>
        <begin position="50"/>
        <end position="96"/>
    </location>
</feature>
<dbReference type="Gene3D" id="1.20.1270.340">
    <property type="match status" value="1"/>
</dbReference>
<dbReference type="InterPro" id="IPR038338">
    <property type="entry name" value="PriC_sf"/>
</dbReference>
<keyword evidence="1" id="KW-0175">Coiled coil</keyword>
<dbReference type="InterPro" id="IPR010890">
    <property type="entry name" value="PriC"/>
</dbReference>
<evidence type="ECO:0000313" key="3">
    <source>
        <dbReference type="Proteomes" id="UP000505325"/>
    </source>
</evidence>
<sequence>MLHQRLLQHLDAQLAQLTQAIAQSTTYAGSQPRFDQQLFQSRGNQLKDYLAEARQTCDRLKRHIADGNRERTAWLAEHATAQLEALRREIATQHLRDTRQSATSAQQRLGEKVAEYYRFEQRLRAMLAERETQLGRVETLQQQQHIQRELVALEERLARCQSALASLERELIR</sequence>
<organism evidence="2 3">
    <name type="scientific">Paramixta manurensis</name>
    <dbReference type="NCBI Taxonomy" id="2740817"/>
    <lineage>
        <taxon>Bacteria</taxon>
        <taxon>Pseudomonadati</taxon>
        <taxon>Pseudomonadota</taxon>
        <taxon>Gammaproteobacteria</taxon>
        <taxon>Enterobacterales</taxon>
        <taxon>Erwiniaceae</taxon>
        <taxon>Paramixta</taxon>
    </lineage>
</organism>
<evidence type="ECO:0000313" key="2">
    <source>
        <dbReference type="EMBL" id="QKJ86213.1"/>
    </source>
</evidence>
<name>A0A6M8ULB5_9GAMM</name>
<keyword evidence="3" id="KW-1185">Reference proteome</keyword>
<dbReference type="RefSeq" id="WP_173633246.1">
    <property type="nucleotide sequence ID" value="NZ_CP054212.1"/>
</dbReference>
<dbReference type="AlphaFoldDB" id="A0A6M8ULB5"/>
<accession>A0A6M8ULB5</accession>